<evidence type="ECO:0000313" key="15">
    <source>
        <dbReference type="EMBL" id="MFD1831921.1"/>
    </source>
</evidence>
<dbReference type="InterPro" id="IPR054690">
    <property type="entry name" value="DNA_polI_exonuclease"/>
</dbReference>
<protein>
    <recommendedName>
        <fullName evidence="11 12">DNA polymerase I</fullName>
        <ecNumber evidence="11 12">2.7.7.7</ecNumber>
    </recommendedName>
</protein>
<reference evidence="16" key="1">
    <citation type="journal article" date="2019" name="Int. J. Syst. Evol. Microbiol.">
        <title>The Global Catalogue of Microorganisms (GCM) 10K type strain sequencing project: providing services to taxonomists for standard genome sequencing and annotation.</title>
        <authorList>
            <consortium name="The Broad Institute Genomics Platform"/>
            <consortium name="The Broad Institute Genome Sequencing Center for Infectious Disease"/>
            <person name="Wu L."/>
            <person name="Ma J."/>
        </authorList>
    </citation>
    <scope>NUCLEOTIDE SEQUENCE [LARGE SCALE GENOMIC DNA]</scope>
    <source>
        <strain evidence="16">CGMCC 4.7455</strain>
    </source>
</reference>
<evidence type="ECO:0000256" key="4">
    <source>
        <dbReference type="ARBA" id="ARBA00022705"/>
    </source>
</evidence>
<dbReference type="NCBIfam" id="NF004397">
    <property type="entry name" value="PRK05755.1"/>
    <property type="match status" value="1"/>
</dbReference>
<proteinExistence type="inferred from homology"/>
<dbReference type="InterPro" id="IPR043502">
    <property type="entry name" value="DNA/RNA_pol_sf"/>
</dbReference>
<evidence type="ECO:0000256" key="10">
    <source>
        <dbReference type="ARBA" id="ARBA00049244"/>
    </source>
</evidence>
<dbReference type="EMBL" id="JBHUFU010000012">
    <property type="protein sequence ID" value="MFD1831921.1"/>
    <property type="molecule type" value="Genomic_DNA"/>
</dbReference>
<dbReference type="InterPro" id="IPR020045">
    <property type="entry name" value="DNA_polI_H3TH"/>
</dbReference>
<comment type="caution">
    <text evidence="15">The sequence shown here is derived from an EMBL/GenBank/DDBJ whole genome shotgun (WGS) entry which is preliminary data.</text>
</comment>
<evidence type="ECO:0000256" key="8">
    <source>
        <dbReference type="ARBA" id="ARBA00023125"/>
    </source>
</evidence>
<dbReference type="InterPro" id="IPR020046">
    <property type="entry name" value="5-3_exonucl_a-hlix_arch_N"/>
</dbReference>
<dbReference type="SUPFAM" id="SSF88723">
    <property type="entry name" value="PIN domain-like"/>
    <property type="match status" value="1"/>
</dbReference>
<dbReference type="Gene3D" id="3.40.50.1010">
    <property type="entry name" value="5'-nuclease"/>
    <property type="match status" value="1"/>
</dbReference>
<evidence type="ECO:0000313" key="16">
    <source>
        <dbReference type="Proteomes" id="UP001597365"/>
    </source>
</evidence>
<keyword evidence="6 12" id="KW-0269">Exonuclease</keyword>
<name>A0ABW4PR65_9ACTN</name>
<dbReference type="Proteomes" id="UP001597365">
    <property type="component" value="Unassembled WGS sequence"/>
</dbReference>
<keyword evidence="7 12" id="KW-0239">DNA-directed DNA polymerase</keyword>
<evidence type="ECO:0000256" key="6">
    <source>
        <dbReference type="ARBA" id="ARBA00022839"/>
    </source>
</evidence>
<dbReference type="Pfam" id="PF01367">
    <property type="entry name" value="5_3_exonuc"/>
    <property type="match status" value="1"/>
</dbReference>
<evidence type="ECO:0000256" key="1">
    <source>
        <dbReference type="ARBA" id="ARBA00007705"/>
    </source>
</evidence>
<comment type="function">
    <text evidence="12">In addition to polymerase activity, this DNA polymerase exhibits 5'-3' exonuclease activity.</text>
</comment>
<dbReference type="SUPFAM" id="SSF47807">
    <property type="entry name" value="5' to 3' exonuclease, C-terminal subdomain"/>
    <property type="match status" value="1"/>
</dbReference>
<dbReference type="Gene3D" id="1.10.150.20">
    <property type="entry name" value="5' to 3' exonuclease, C-terminal subdomain"/>
    <property type="match status" value="2"/>
</dbReference>
<dbReference type="InterPro" id="IPR001098">
    <property type="entry name" value="DNA-dir_DNA_pol_A_palm_dom"/>
</dbReference>
<dbReference type="Pfam" id="PF22619">
    <property type="entry name" value="DNA_polI_exo1"/>
    <property type="match status" value="1"/>
</dbReference>
<dbReference type="SMART" id="SM00482">
    <property type="entry name" value="POLAc"/>
    <property type="match status" value="1"/>
</dbReference>
<accession>A0ABW4PR65</accession>
<dbReference type="InterPro" id="IPR002298">
    <property type="entry name" value="DNA_polymerase_A"/>
</dbReference>
<dbReference type="InterPro" id="IPR036397">
    <property type="entry name" value="RNaseH_sf"/>
</dbReference>
<dbReference type="NCBIfam" id="TIGR00593">
    <property type="entry name" value="pola"/>
    <property type="match status" value="1"/>
</dbReference>
<keyword evidence="4 12" id="KW-0235">DNA replication</keyword>
<sequence length="912" mass="99368">MANKASTATAAPTQPSAPAERRLLLLDGHSLAYRAFFALPEENFSTTTGQPTNAVYGFASMLANTLRDEVPTHLAVAFDVSRVTWRSAEFADYKANRAKTPDSFRGQVELIGELLDAMNVRRFAVEGFEADDVIATLATQAVAEGFQVSIVTGDRDSFQLVNDSTTVLYPTRGVSELTRFTPAKVEEKYGLTPRQYPDFAALRGDPSDNLPGIPGVGEKTAAKWIRQFGSLEQLLERADEVKGKVGEKLREHLDGVRLNRRLTALVCDVELPAGPADLERVPYDRKALEVVLDALEFRNTGFRDRLYAVDPGAAEEEAAPSDGVEVDGAILGTGELAPWLAEHAASGSGPLGLATVDNWRLGAGGVTEIALATAAGPAVWFDPAQLDEADEKAFAGWAADAGRPKVMHDAKAVMRVFAEHGWRVDGVVMDTALAAYLVQPGRRSFALDALSVEFLGREPARTAEASGQLTLGGDEEAEADALMGRARTILDLGEALTGRLEQVGAADLLREVELPTSELLARMERAGIAADRAWLGNLEQQFAAAVEQAVREAHASVGHEFNLGSPKQLQEVLFGELGLPKTKRTKTGYTTDADALAWLATQTEHELPVVMLRYREQSKLRTTVEGLIKTVAADGRIHTTFNQTVAATGRLSSTDPNLQNIPVRTDEGRAIRRGFVVGEGYETLLTADYSQIELRVMAHLSEDEGLIEAFTSGEDLHTTAASQVFEVPKDRVDPEMRRKIKAMSYGLAYGLSAFGLSQQLGIVPDEARRLMDAYFERFGGVRDYLHRVVEEARATGYTSTILGRRRYLPDLNSDNRQRREMAERMALNAPIQGTAADIVKIAMLKVDRALAREKLRSRMLLQVHDEIVLEVAPGEREAVEELVRREMAGAVELRAPLDVSVGSGGDWENAAH</sequence>
<dbReference type="PRINTS" id="PR00868">
    <property type="entry name" value="DNAPOLI"/>
</dbReference>
<evidence type="ECO:0000256" key="5">
    <source>
        <dbReference type="ARBA" id="ARBA00022763"/>
    </source>
</evidence>
<dbReference type="CDD" id="cd09898">
    <property type="entry name" value="H3TH_53EXO"/>
    <property type="match status" value="1"/>
</dbReference>
<evidence type="ECO:0000256" key="12">
    <source>
        <dbReference type="RuleBase" id="RU004460"/>
    </source>
</evidence>
<keyword evidence="12" id="KW-0378">Hydrolase</keyword>
<dbReference type="Gene3D" id="3.30.420.10">
    <property type="entry name" value="Ribonuclease H-like superfamily/Ribonuclease H"/>
    <property type="match status" value="1"/>
</dbReference>
<dbReference type="Gene3D" id="3.30.70.370">
    <property type="match status" value="1"/>
</dbReference>
<dbReference type="InterPro" id="IPR002421">
    <property type="entry name" value="5-3_exonuclease"/>
</dbReference>
<dbReference type="RefSeq" id="WP_380902322.1">
    <property type="nucleotide sequence ID" value="NZ_JBHUFU010000012.1"/>
</dbReference>
<evidence type="ECO:0000256" key="11">
    <source>
        <dbReference type="NCBIfam" id="TIGR00593"/>
    </source>
</evidence>
<keyword evidence="9 12" id="KW-0234">DNA repair</keyword>
<feature type="domain" description="DNA-directed DNA polymerase family A palm" evidence="14">
    <location>
        <begin position="668"/>
        <end position="875"/>
    </location>
</feature>
<dbReference type="SUPFAM" id="SSF56672">
    <property type="entry name" value="DNA/RNA polymerases"/>
    <property type="match status" value="1"/>
</dbReference>
<dbReference type="Pfam" id="PF00476">
    <property type="entry name" value="DNA_pol_A"/>
    <property type="match status" value="1"/>
</dbReference>
<dbReference type="InterPro" id="IPR018320">
    <property type="entry name" value="DNA_polymerase_1"/>
</dbReference>
<evidence type="ECO:0000256" key="9">
    <source>
        <dbReference type="ARBA" id="ARBA00023204"/>
    </source>
</evidence>
<organism evidence="15 16">
    <name type="scientific">Streptomyces desertarenae</name>
    <dbReference type="NCBI Taxonomy" id="2666184"/>
    <lineage>
        <taxon>Bacteria</taxon>
        <taxon>Bacillati</taxon>
        <taxon>Actinomycetota</taxon>
        <taxon>Actinomycetes</taxon>
        <taxon>Kitasatosporales</taxon>
        <taxon>Streptomycetaceae</taxon>
        <taxon>Streptomyces</taxon>
    </lineage>
</organism>
<dbReference type="PANTHER" id="PTHR10133">
    <property type="entry name" value="DNA POLYMERASE I"/>
    <property type="match status" value="1"/>
</dbReference>
<dbReference type="SMART" id="SM00475">
    <property type="entry name" value="53EXOc"/>
    <property type="match status" value="1"/>
</dbReference>
<evidence type="ECO:0000259" key="14">
    <source>
        <dbReference type="SMART" id="SM00482"/>
    </source>
</evidence>
<dbReference type="CDD" id="cd06140">
    <property type="entry name" value="DNA_polA_I_Bacillus_like_exo"/>
    <property type="match status" value="1"/>
</dbReference>
<dbReference type="InterPro" id="IPR008918">
    <property type="entry name" value="HhH2"/>
</dbReference>
<dbReference type="GO" id="GO:0003887">
    <property type="term" value="F:DNA-directed DNA polymerase activity"/>
    <property type="evidence" value="ECO:0007669"/>
    <property type="project" value="UniProtKB-EC"/>
</dbReference>
<dbReference type="CDD" id="cd09859">
    <property type="entry name" value="PIN_53EXO"/>
    <property type="match status" value="1"/>
</dbReference>
<comment type="similarity">
    <text evidence="1 12">Belongs to the DNA polymerase type-A family.</text>
</comment>
<keyword evidence="6 12" id="KW-0540">Nuclease</keyword>
<comment type="catalytic activity">
    <reaction evidence="10 12">
        <text>DNA(n) + a 2'-deoxyribonucleoside 5'-triphosphate = DNA(n+1) + diphosphate</text>
        <dbReference type="Rhea" id="RHEA:22508"/>
        <dbReference type="Rhea" id="RHEA-COMP:17339"/>
        <dbReference type="Rhea" id="RHEA-COMP:17340"/>
        <dbReference type="ChEBI" id="CHEBI:33019"/>
        <dbReference type="ChEBI" id="CHEBI:61560"/>
        <dbReference type="ChEBI" id="CHEBI:173112"/>
        <dbReference type="EC" id="2.7.7.7"/>
    </reaction>
</comment>
<dbReference type="PANTHER" id="PTHR10133:SF27">
    <property type="entry name" value="DNA POLYMERASE NU"/>
    <property type="match status" value="1"/>
</dbReference>
<gene>
    <name evidence="12 15" type="primary">polA</name>
    <name evidence="15" type="ORF">ACFSJS_20050</name>
</gene>
<dbReference type="Pfam" id="PF02739">
    <property type="entry name" value="5_3_exonuc_N"/>
    <property type="match status" value="1"/>
</dbReference>
<keyword evidence="8 12" id="KW-0238">DNA-binding</keyword>
<keyword evidence="5 12" id="KW-0227">DNA damage</keyword>
<dbReference type="InterPro" id="IPR036279">
    <property type="entry name" value="5-3_exonuclease_C_sf"/>
</dbReference>
<feature type="domain" description="5'-3' exonuclease" evidence="13">
    <location>
        <begin position="21"/>
        <end position="281"/>
    </location>
</feature>
<dbReference type="InterPro" id="IPR012337">
    <property type="entry name" value="RNaseH-like_sf"/>
</dbReference>
<keyword evidence="2 12" id="KW-0808">Transferase</keyword>
<evidence type="ECO:0000256" key="3">
    <source>
        <dbReference type="ARBA" id="ARBA00022695"/>
    </source>
</evidence>
<dbReference type="InterPro" id="IPR029060">
    <property type="entry name" value="PIN-like_dom_sf"/>
</dbReference>
<keyword evidence="3 12" id="KW-0548">Nucleotidyltransferase</keyword>
<keyword evidence="16" id="KW-1185">Reference proteome</keyword>
<evidence type="ECO:0000256" key="7">
    <source>
        <dbReference type="ARBA" id="ARBA00022932"/>
    </source>
</evidence>
<dbReference type="SUPFAM" id="SSF53098">
    <property type="entry name" value="Ribonuclease H-like"/>
    <property type="match status" value="1"/>
</dbReference>
<dbReference type="Gene3D" id="1.20.1060.10">
    <property type="entry name" value="Taq DNA Polymerase, Chain T, domain 4"/>
    <property type="match status" value="1"/>
</dbReference>
<dbReference type="CDD" id="cd08637">
    <property type="entry name" value="DNA_pol_A_pol_I_C"/>
    <property type="match status" value="1"/>
</dbReference>
<evidence type="ECO:0000256" key="2">
    <source>
        <dbReference type="ARBA" id="ARBA00022679"/>
    </source>
</evidence>
<dbReference type="SMART" id="SM00279">
    <property type="entry name" value="HhH2"/>
    <property type="match status" value="1"/>
</dbReference>
<evidence type="ECO:0000259" key="13">
    <source>
        <dbReference type="SMART" id="SM00475"/>
    </source>
</evidence>
<dbReference type="EC" id="2.7.7.7" evidence="11 12"/>